<keyword evidence="3 7" id="KW-0175">Coiled coil</keyword>
<comment type="subcellular location">
    <subcellularLocation>
        <location evidence="1">Cell projection</location>
        <location evidence="1">Cilium</location>
    </subcellularLocation>
</comment>
<dbReference type="PANTHER" id="PTHR15654:SF2">
    <property type="entry name" value="COILED-COIL DOMAIN-CONTAINING PROTEIN 113"/>
    <property type="match status" value="1"/>
</dbReference>
<evidence type="ECO:0000256" key="6">
    <source>
        <dbReference type="ARBA" id="ARBA00044798"/>
    </source>
</evidence>
<keyword evidence="10" id="KW-1185">Reference proteome</keyword>
<protein>
    <recommendedName>
        <fullName evidence="6">Cilia- and flagella-associated protein 263</fullName>
    </recommendedName>
</protein>
<gene>
    <name evidence="9" type="ORF">QLX08_006227</name>
</gene>
<dbReference type="AlphaFoldDB" id="A0AAW0ZUE0"/>
<dbReference type="GO" id="GO:0005930">
    <property type="term" value="C:axoneme"/>
    <property type="evidence" value="ECO:0007669"/>
    <property type="project" value="TreeGrafter"/>
</dbReference>
<evidence type="ECO:0000256" key="4">
    <source>
        <dbReference type="ARBA" id="ARBA00023273"/>
    </source>
</evidence>
<proteinExistence type="inferred from homology"/>
<dbReference type="GO" id="GO:0036064">
    <property type="term" value="C:ciliary basal body"/>
    <property type="evidence" value="ECO:0007669"/>
    <property type="project" value="TreeGrafter"/>
</dbReference>
<dbReference type="EMBL" id="JAWNGG020000113">
    <property type="protein sequence ID" value="KAK9301402.1"/>
    <property type="molecule type" value="Genomic_DNA"/>
</dbReference>
<evidence type="ECO:0000259" key="8">
    <source>
        <dbReference type="Pfam" id="PF13870"/>
    </source>
</evidence>
<dbReference type="Pfam" id="PF13870">
    <property type="entry name" value="CCDC113_CCDC96_CC"/>
    <property type="match status" value="1"/>
</dbReference>
<evidence type="ECO:0000256" key="2">
    <source>
        <dbReference type="ARBA" id="ARBA00022794"/>
    </source>
</evidence>
<keyword evidence="4" id="KW-0966">Cell projection</keyword>
<organism evidence="9 10">
    <name type="scientific">Tetragonisca angustula</name>
    <dbReference type="NCBI Taxonomy" id="166442"/>
    <lineage>
        <taxon>Eukaryota</taxon>
        <taxon>Metazoa</taxon>
        <taxon>Ecdysozoa</taxon>
        <taxon>Arthropoda</taxon>
        <taxon>Hexapoda</taxon>
        <taxon>Insecta</taxon>
        <taxon>Pterygota</taxon>
        <taxon>Neoptera</taxon>
        <taxon>Endopterygota</taxon>
        <taxon>Hymenoptera</taxon>
        <taxon>Apocrita</taxon>
        <taxon>Aculeata</taxon>
        <taxon>Apoidea</taxon>
        <taxon>Anthophila</taxon>
        <taxon>Apidae</taxon>
        <taxon>Tetragonisca</taxon>
    </lineage>
</organism>
<evidence type="ECO:0000313" key="10">
    <source>
        <dbReference type="Proteomes" id="UP001432146"/>
    </source>
</evidence>
<sequence>MSLRESIFSIGSRMIHRSDDDINFDVMTLDELQEMQDDLLQKIWMLTLENDVYERYLIRQDPQGYKTIKNILERAKITRRVTQHMIPSRMSFRESIISFHDKYSIASSPSVASMQTISRFGTPSLVTVGTTSDTAKITIAHRMVMARKEVEEMKKKLQQFQIYVRKKKTLMRADIEEIEIRISEVHESREAFESEVVTEGVDPITGKIVAERVMRFIEEWLRSANTILQRLRLKSATTRMHIRKTRQQLAQRKELGELLHVVDFEKLKIENQDYAKLLEEKNLYVIDMKRIAGYYHLKLTQHKQKLEDLLRKLNEVKKEIISKQTQIEELKVEHRTIEVKVKRLNSQLNDLLTFMENHTAPDILEFVATQEEYAALDKTYRLLQRRRNIQRIIYKEYKEHTQVKKKSRINDEVYNS</sequence>
<comment type="similarity">
    <text evidence="5">Belongs to the CFAP263 family.</text>
</comment>
<name>A0AAW0ZUE0_9HYME</name>
<evidence type="ECO:0000256" key="5">
    <source>
        <dbReference type="ARBA" id="ARBA00044506"/>
    </source>
</evidence>
<feature type="domain" description="CCDC113/CCDC96 coiled-coil" evidence="8">
    <location>
        <begin position="222"/>
        <end position="389"/>
    </location>
</feature>
<evidence type="ECO:0000256" key="3">
    <source>
        <dbReference type="ARBA" id="ARBA00023054"/>
    </source>
</evidence>
<reference evidence="9 10" key="1">
    <citation type="submission" date="2024-05" db="EMBL/GenBank/DDBJ databases">
        <title>The nuclear and mitochondrial genome assemblies of Tetragonisca angustula (Apidae: Meliponini), a tiny yet remarkable pollinator in the Neotropics.</title>
        <authorList>
            <person name="Ferrari R."/>
            <person name="Ricardo P.C."/>
            <person name="Dias F.C."/>
            <person name="Araujo N.S."/>
            <person name="Soares D.O."/>
            <person name="Zhou Q.-S."/>
            <person name="Zhu C.-D."/>
            <person name="Coutinho L."/>
            <person name="Airas M.C."/>
            <person name="Batista T.M."/>
        </authorList>
    </citation>
    <scope>NUCLEOTIDE SEQUENCE [LARGE SCALE GENOMIC DNA]</scope>
    <source>
        <strain evidence="9">ASF017062</strain>
        <tissue evidence="9">Abdomen</tissue>
    </source>
</reference>
<dbReference type="InterPro" id="IPR051885">
    <property type="entry name" value="CC_CF"/>
</dbReference>
<dbReference type="InterPro" id="IPR025254">
    <property type="entry name" value="CCDC113/CCDC96_CC"/>
</dbReference>
<comment type="caution">
    <text evidence="9">The sequence shown here is derived from an EMBL/GenBank/DDBJ whole genome shotgun (WGS) entry which is preliminary data.</text>
</comment>
<dbReference type="PANTHER" id="PTHR15654">
    <property type="entry name" value="COILED-COIL DOMAIN-CONTAINING PROTEIN 113-RELATED"/>
    <property type="match status" value="1"/>
</dbReference>
<evidence type="ECO:0000256" key="1">
    <source>
        <dbReference type="ARBA" id="ARBA00004138"/>
    </source>
</evidence>
<evidence type="ECO:0000256" key="7">
    <source>
        <dbReference type="SAM" id="Coils"/>
    </source>
</evidence>
<accession>A0AAW0ZUE0</accession>
<feature type="coiled-coil region" evidence="7">
    <location>
        <begin position="296"/>
        <end position="347"/>
    </location>
</feature>
<evidence type="ECO:0000313" key="9">
    <source>
        <dbReference type="EMBL" id="KAK9301402.1"/>
    </source>
</evidence>
<dbReference type="Proteomes" id="UP001432146">
    <property type="component" value="Unassembled WGS sequence"/>
</dbReference>
<keyword evidence="2" id="KW-0970">Cilium biogenesis/degradation</keyword>
<dbReference type="GO" id="GO:0060271">
    <property type="term" value="P:cilium assembly"/>
    <property type="evidence" value="ECO:0007669"/>
    <property type="project" value="TreeGrafter"/>
</dbReference>